<sequence length="239" mass="28028">MTTTSVTFVSAFVEIGSTVKSTEHRIRLFKHLADSGISIHLFLSQSFLKEYTVIVGVKENVCIEIIRLEDLETFQEISGLSYTIPNSSNPEKDTAAYHIVQNAKIELVERVRRIGNTTHYAWIDFNICQIFLNIPECMDYLSTKIRLLPGLRIPGCWEKNYGVSDFFRTIHWRFCGGFFIGDRASIQEMYNIYRREFKNIVKTHEILTWEVNIWHYLDAHHLWKPIWYSADHNDSIIRC</sequence>
<name>A0A6C0K5D3_9ZZZZ</name>
<proteinExistence type="predicted"/>
<dbReference type="AlphaFoldDB" id="A0A6C0K5D3"/>
<dbReference type="Pfam" id="PF09612">
    <property type="entry name" value="HtrL_YibB"/>
    <property type="match status" value="1"/>
</dbReference>
<organism evidence="1">
    <name type="scientific">viral metagenome</name>
    <dbReference type="NCBI Taxonomy" id="1070528"/>
    <lineage>
        <taxon>unclassified sequences</taxon>
        <taxon>metagenomes</taxon>
        <taxon>organismal metagenomes</taxon>
    </lineage>
</organism>
<reference evidence="1" key="1">
    <citation type="journal article" date="2020" name="Nature">
        <title>Giant virus diversity and host interactions through global metagenomics.</title>
        <authorList>
            <person name="Schulz F."/>
            <person name="Roux S."/>
            <person name="Paez-Espino D."/>
            <person name="Jungbluth S."/>
            <person name="Walsh D.A."/>
            <person name="Denef V.J."/>
            <person name="McMahon K.D."/>
            <person name="Konstantinidis K.T."/>
            <person name="Eloe-Fadrosh E.A."/>
            <person name="Kyrpides N.C."/>
            <person name="Woyke T."/>
        </authorList>
    </citation>
    <scope>NUCLEOTIDE SEQUENCE</scope>
    <source>
        <strain evidence="1">GVMAG-S-1101172-89</strain>
    </source>
</reference>
<dbReference type="EMBL" id="MN740811">
    <property type="protein sequence ID" value="QHU12919.1"/>
    <property type="molecule type" value="Genomic_DNA"/>
</dbReference>
<evidence type="ECO:0000313" key="1">
    <source>
        <dbReference type="EMBL" id="QHU12919.1"/>
    </source>
</evidence>
<accession>A0A6C0K5D3</accession>
<dbReference type="InterPro" id="IPR011735">
    <property type="entry name" value="WlaTC/HtrL_glycosyltransf"/>
</dbReference>
<protein>
    <submittedName>
        <fullName evidence="1">Uncharacterized protein</fullName>
    </submittedName>
</protein>